<keyword evidence="4" id="KW-1185">Reference proteome</keyword>
<evidence type="ECO:0000259" key="3">
    <source>
        <dbReference type="PROSITE" id="PS50157"/>
    </source>
</evidence>
<evidence type="ECO:0000313" key="4">
    <source>
        <dbReference type="Proteomes" id="UP001652626"/>
    </source>
</evidence>
<dbReference type="PROSITE" id="PS00028">
    <property type="entry name" value="ZINC_FINGER_C2H2_1"/>
    <property type="match status" value="1"/>
</dbReference>
<evidence type="ECO:0000256" key="2">
    <source>
        <dbReference type="SAM" id="MobiDB-lite"/>
    </source>
</evidence>
<feature type="domain" description="C2H2-type" evidence="3">
    <location>
        <begin position="604"/>
        <end position="627"/>
    </location>
</feature>
<keyword evidence="1" id="KW-0863">Zinc-finger</keyword>
<sequence>MSLKNAKPEKKKPRAMPVETIVTRFKSAQQKRLLEKEQTKPTAKSKNINSCKKSKTNLKKVTSAEKKSPRHKKVKKSEENVNTKIIEEPQIENKEYYPNKLKRKVLNARRFLAPKPNCKVICGTKSVNKRKLHIPQRDMKYVTEQTKAQCVIDSDKSKQKAQSPELSITDMVRIIEENGSLDEEDLLEILTCPSPVWWEEPPDGYIEEALFSQDRPEKTISVKNQIKEEQKKDVERKRNKEDKHELNNNSDKTDLPESLDMNIDNRDKSFINKRCKLETLLGIIKNKGVKPLINKNNSNKNESDPVNNNENESPKVKIKEEVTEHLEVKETIEEVNTKRNSECTDEELIEFRDDEILRHLENLEIPIEASVKNNDSEENENVIEHTQTRRISMESNTSDKNMSAEYLDLSLLDDDEADNTLYASKTIKTESTLDELKQENDESEYSNDPSDRIPRLQNDYSKTNDKYEDNNDKTVSTDDYNTKIYKKKLDNEFVTVYKIINNDTFNEMDEPDRHTNVDIDKIKDTKDMIDRKINSYYKQCKKIPTLKLKLVKASTDKCNRYTSKAITISDSDNVKYCFICSSIFDSEKCNYCLRKTLKRKLNEYSCDVCGLIVKTKHEMIKHLSTHI</sequence>
<proteinExistence type="predicted"/>
<feature type="region of interest" description="Disordered" evidence="2">
    <location>
        <begin position="28"/>
        <end position="79"/>
    </location>
</feature>
<protein>
    <submittedName>
        <fullName evidence="5">Neugrin-like protein DDB_G0288135</fullName>
    </submittedName>
</protein>
<dbReference type="GeneID" id="113396831"/>
<feature type="region of interest" description="Disordered" evidence="2">
    <location>
        <begin position="228"/>
        <end position="260"/>
    </location>
</feature>
<gene>
    <name evidence="5" type="primary">LOC113396831</name>
</gene>
<organism evidence="4 5">
    <name type="scientific">Vanessa tameamea</name>
    <name type="common">Kamehameha butterfly</name>
    <dbReference type="NCBI Taxonomy" id="334116"/>
    <lineage>
        <taxon>Eukaryota</taxon>
        <taxon>Metazoa</taxon>
        <taxon>Ecdysozoa</taxon>
        <taxon>Arthropoda</taxon>
        <taxon>Hexapoda</taxon>
        <taxon>Insecta</taxon>
        <taxon>Pterygota</taxon>
        <taxon>Neoptera</taxon>
        <taxon>Endopterygota</taxon>
        <taxon>Lepidoptera</taxon>
        <taxon>Glossata</taxon>
        <taxon>Ditrysia</taxon>
        <taxon>Papilionoidea</taxon>
        <taxon>Nymphalidae</taxon>
        <taxon>Nymphalinae</taxon>
        <taxon>Vanessa</taxon>
    </lineage>
</organism>
<evidence type="ECO:0000313" key="5">
    <source>
        <dbReference type="RefSeq" id="XP_064076258.1"/>
    </source>
</evidence>
<keyword evidence="1" id="KW-0479">Metal-binding</keyword>
<feature type="region of interest" description="Disordered" evidence="2">
    <location>
        <begin position="291"/>
        <end position="313"/>
    </location>
</feature>
<feature type="region of interest" description="Disordered" evidence="2">
    <location>
        <begin position="435"/>
        <end position="477"/>
    </location>
</feature>
<evidence type="ECO:0000256" key="1">
    <source>
        <dbReference type="PROSITE-ProRule" id="PRU00042"/>
    </source>
</evidence>
<accession>A0ABM4AY76</accession>
<name>A0ABM4AY76_VANTA</name>
<dbReference type="InterPro" id="IPR013087">
    <property type="entry name" value="Znf_C2H2_type"/>
</dbReference>
<feature type="compositionally biased region" description="Basic and acidic residues" evidence="2">
    <location>
        <begin position="228"/>
        <end position="255"/>
    </location>
</feature>
<dbReference type="Proteomes" id="UP001652626">
    <property type="component" value="Chromosome 31"/>
</dbReference>
<keyword evidence="1" id="KW-0862">Zinc</keyword>
<reference evidence="5" key="1">
    <citation type="submission" date="2025-08" db="UniProtKB">
        <authorList>
            <consortium name="RefSeq"/>
        </authorList>
    </citation>
    <scope>IDENTIFICATION</scope>
    <source>
        <tissue evidence="5">Whole body</tissue>
    </source>
</reference>
<dbReference type="PROSITE" id="PS50157">
    <property type="entry name" value="ZINC_FINGER_C2H2_2"/>
    <property type="match status" value="1"/>
</dbReference>
<dbReference type="RefSeq" id="XP_064076258.1">
    <property type="nucleotide sequence ID" value="XM_064220188.1"/>
</dbReference>
<feature type="compositionally biased region" description="Polar residues" evidence="2">
    <location>
        <begin position="294"/>
        <end position="311"/>
    </location>
</feature>
<feature type="compositionally biased region" description="Basic and acidic residues" evidence="2">
    <location>
        <begin position="462"/>
        <end position="476"/>
    </location>
</feature>